<evidence type="ECO:0000259" key="2">
    <source>
        <dbReference type="Pfam" id="PF19051"/>
    </source>
</evidence>
<keyword evidence="3" id="KW-0560">Oxidoreductase</keyword>
<dbReference type="InterPro" id="IPR043906">
    <property type="entry name" value="Gfo/Idh/MocA_OxRdtase_bact_C"/>
</dbReference>
<dbReference type="PROSITE" id="PS51318">
    <property type="entry name" value="TAT"/>
    <property type="match status" value="1"/>
</dbReference>
<dbReference type="Pfam" id="PF01408">
    <property type="entry name" value="GFO_IDH_MocA"/>
    <property type="match status" value="1"/>
</dbReference>
<dbReference type="AlphaFoldDB" id="A0A5C6CP11"/>
<keyword evidence="4" id="KW-1185">Reference proteome</keyword>
<dbReference type="SUPFAM" id="SSF51735">
    <property type="entry name" value="NAD(P)-binding Rossmann-fold domains"/>
    <property type="match status" value="1"/>
</dbReference>
<proteinExistence type="predicted"/>
<dbReference type="PANTHER" id="PTHR43818">
    <property type="entry name" value="BCDNA.GH03377"/>
    <property type="match status" value="1"/>
</dbReference>
<accession>A0A5C6CP11</accession>
<feature type="domain" description="Gfo/Idh/MocA-like oxidoreductase bacterial type C-terminal" evidence="2">
    <location>
        <begin position="223"/>
        <end position="294"/>
    </location>
</feature>
<comment type="caution">
    <text evidence="3">The sequence shown here is derived from an EMBL/GenBank/DDBJ whole genome shotgun (WGS) entry which is preliminary data.</text>
</comment>
<dbReference type="GO" id="GO:0050112">
    <property type="term" value="F:inositol 2-dehydrogenase (NAD+) activity"/>
    <property type="evidence" value="ECO:0007669"/>
    <property type="project" value="UniProtKB-EC"/>
</dbReference>
<organism evidence="3 4">
    <name type="scientific">Novipirellula galeiformis</name>
    <dbReference type="NCBI Taxonomy" id="2528004"/>
    <lineage>
        <taxon>Bacteria</taxon>
        <taxon>Pseudomonadati</taxon>
        <taxon>Planctomycetota</taxon>
        <taxon>Planctomycetia</taxon>
        <taxon>Pirellulales</taxon>
        <taxon>Pirellulaceae</taxon>
        <taxon>Novipirellula</taxon>
    </lineage>
</organism>
<evidence type="ECO:0000313" key="3">
    <source>
        <dbReference type="EMBL" id="TWU26270.1"/>
    </source>
</evidence>
<dbReference type="GO" id="GO:0000166">
    <property type="term" value="F:nucleotide binding"/>
    <property type="evidence" value="ECO:0007669"/>
    <property type="project" value="InterPro"/>
</dbReference>
<dbReference type="InterPro" id="IPR000683">
    <property type="entry name" value="Gfo/Idh/MocA-like_OxRdtase_N"/>
</dbReference>
<dbReference type="InterPro" id="IPR036291">
    <property type="entry name" value="NAD(P)-bd_dom_sf"/>
</dbReference>
<evidence type="ECO:0000259" key="1">
    <source>
        <dbReference type="Pfam" id="PF01408"/>
    </source>
</evidence>
<evidence type="ECO:0000313" key="4">
    <source>
        <dbReference type="Proteomes" id="UP000316304"/>
    </source>
</evidence>
<dbReference type="Gene3D" id="3.40.50.720">
    <property type="entry name" value="NAD(P)-binding Rossmann-like Domain"/>
    <property type="match status" value="1"/>
</dbReference>
<reference evidence="3 4" key="1">
    <citation type="submission" date="2019-02" db="EMBL/GenBank/DDBJ databases">
        <title>Deep-cultivation of Planctomycetes and their phenomic and genomic characterization uncovers novel biology.</title>
        <authorList>
            <person name="Wiegand S."/>
            <person name="Jogler M."/>
            <person name="Boedeker C."/>
            <person name="Pinto D."/>
            <person name="Vollmers J."/>
            <person name="Rivas-Marin E."/>
            <person name="Kohn T."/>
            <person name="Peeters S.H."/>
            <person name="Heuer A."/>
            <person name="Rast P."/>
            <person name="Oberbeckmann S."/>
            <person name="Bunk B."/>
            <person name="Jeske O."/>
            <person name="Meyerdierks A."/>
            <person name="Storesund J.E."/>
            <person name="Kallscheuer N."/>
            <person name="Luecker S."/>
            <person name="Lage O.M."/>
            <person name="Pohl T."/>
            <person name="Merkel B.J."/>
            <person name="Hornburger P."/>
            <person name="Mueller R.-W."/>
            <person name="Bruemmer F."/>
            <person name="Labrenz M."/>
            <person name="Spormann A.M."/>
            <person name="Op Den Camp H."/>
            <person name="Overmann J."/>
            <person name="Amann R."/>
            <person name="Jetten M.S.M."/>
            <person name="Mascher T."/>
            <person name="Medema M.H."/>
            <person name="Devos D.P."/>
            <person name="Kaster A.-K."/>
            <person name="Ovreas L."/>
            <person name="Rohde M."/>
            <person name="Galperin M.Y."/>
            <person name="Jogler C."/>
        </authorList>
    </citation>
    <scope>NUCLEOTIDE SEQUENCE [LARGE SCALE GENOMIC DNA]</scope>
    <source>
        <strain evidence="3 4">Pla52o</strain>
    </source>
</reference>
<feature type="domain" description="Gfo/Idh/MocA-like oxidoreductase N-terminal" evidence="1">
    <location>
        <begin position="57"/>
        <end position="174"/>
    </location>
</feature>
<dbReference type="Proteomes" id="UP000316304">
    <property type="component" value="Unassembled WGS sequence"/>
</dbReference>
<dbReference type="EMBL" id="SJPT01000001">
    <property type="protein sequence ID" value="TWU26270.1"/>
    <property type="molecule type" value="Genomic_DNA"/>
</dbReference>
<sequence>MGPPTTPSLLTPKRNITLVTSPNRRSFIKSASIAGAAISLPALQYSRVYGANSRLGIASVGTGGKGWSDLVGVAASPEVQVIAVCDIDSSAGHLGRAAERYSDARQYDDWRKVLDKSNEIQGVMVSTPDFMHAPISLAAMQLGKHVFCQKPLTHTVFEARQMKAAANKYDVVTQMCNQIQSHSAYRTAVHMVHTGMIGKVKEVHSWQSGTPAWPRHIPTPKGNDPVPANVNWDLWQGVAAERAYKAGMYHPFNWRGWQAYGTGQLGDFGCHILDPVFKSLKLGSPNKLTATAPKLFPESWTDQATVRYEFPGTEYTVGPTLRVTWYDGAGVRPPRENLTGIPADEKLPGAGSVLIGEKGSLVIPHVAMPKLYPEANFPADKLPVIEGVNHYTQWADACRGVGETTSHFDYAGPLTETVLLGTIGIRFPGQNLDWDAESLKITNNAKAQEFITKPYRQGWEPAWV</sequence>
<protein>
    <submittedName>
        <fullName evidence="3">Inositol 2-dehydrogenase</fullName>
        <ecNumber evidence="3">1.1.1.18</ecNumber>
    </submittedName>
</protein>
<dbReference type="SUPFAM" id="SSF55347">
    <property type="entry name" value="Glyceraldehyde-3-phosphate dehydrogenase-like, C-terminal domain"/>
    <property type="match status" value="1"/>
</dbReference>
<dbReference type="Gene3D" id="3.30.360.10">
    <property type="entry name" value="Dihydrodipicolinate Reductase, domain 2"/>
    <property type="match status" value="1"/>
</dbReference>
<dbReference type="Pfam" id="PF19051">
    <property type="entry name" value="GFO_IDH_MocA_C2"/>
    <property type="match status" value="1"/>
</dbReference>
<name>A0A5C6CP11_9BACT</name>
<gene>
    <name evidence="3" type="primary">iolG_1</name>
    <name evidence="3" type="ORF">Pla52o_01230</name>
</gene>
<dbReference type="PANTHER" id="PTHR43818:SF10">
    <property type="entry name" value="NADH-DEPENDENT DEHYDROGENASE-RELATED"/>
    <property type="match status" value="1"/>
</dbReference>
<dbReference type="InterPro" id="IPR006311">
    <property type="entry name" value="TAT_signal"/>
</dbReference>
<dbReference type="InterPro" id="IPR050463">
    <property type="entry name" value="Gfo/Idh/MocA_oxidrdct_glycsds"/>
</dbReference>
<dbReference type="EC" id="1.1.1.18" evidence="3"/>